<reference evidence="1 2" key="1">
    <citation type="submission" date="2016-10" db="EMBL/GenBank/DDBJ databases">
        <authorList>
            <person name="de Groot N.N."/>
        </authorList>
    </citation>
    <scope>NUCLEOTIDE SEQUENCE [LARGE SCALE GENOMIC DNA]</scope>
    <source>
        <strain evidence="1 2">CGMCC 1.7056</strain>
    </source>
</reference>
<proteinExistence type="predicted"/>
<gene>
    <name evidence="1" type="ORF">SAMN04487968_1237</name>
</gene>
<organism evidence="1 2">
    <name type="scientific">Nocardioides terrae</name>
    <dbReference type="NCBI Taxonomy" id="574651"/>
    <lineage>
        <taxon>Bacteria</taxon>
        <taxon>Bacillati</taxon>
        <taxon>Actinomycetota</taxon>
        <taxon>Actinomycetes</taxon>
        <taxon>Propionibacteriales</taxon>
        <taxon>Nocardioidaceae</taxon>
        <taxon>Nocardioides</taxon>
    </lineage>
</organism>
<dbReference type="EMBL" id="FOLB01000023">
    <property type="protein sequence ID" value="SFD02593.1"/>
    <property type="molecule type" value="Genomic_DNA"/>
</dbReference>
<protein>
    <submittedName>
        <fullName evidence="1">Uncharacterized protein</fullName>
    </submittedName>
</protein>
<keyword evidence="2" id="KW-1185">Reference proteome</keyword>
<name>A0A1I1P6H4_9ACTN</name>
<evidence type="ECO:0000313" key="2">
    <source>
        <dbReference type="Proteomes" id="UP000198832"/>
    </source>
</evidence>
<dbReference type="STRING" id="574651.SAMN04487968_1237"/>
<accession>A0A1I1P6H4</accession>
<dbReference type="AlphaFoldDB" id="A0A1I1P6H4"/>
<evidence type="ECO:0000313" key="1">
    <source>
        <dbReference type="EMBL" id="SFD02593.1"/>
    </source>
</evidence>
<sequence>MWDTVVLVTEHLCHDRPCPRCGHAAHQYLPCDSTTCECPGPFGG</sequence>
<dbReference type="Proteomes" id="UP000198832">
    <property type="component" value="Unassembled WGS sequence"/>
</dbReference>